<proteinExistence type="predicted"/>
<dbReference type="RefSeq" id="WP_068844364.1">
    <property type="nucleotide sequence ID" value="NZ_FRBT01000006.1"/>
</dbReference>
<dbReference type="OrthoDB" id="1376650at2"/>
<organism evidence="2 3">
    <name type="scientific">Flavobacterium chilense</name>
    <dbReference type="NCBI Taxonomy" id="946677"/>
    <lineage>
        <taxon>Bacteria</taxon>
        <taxon>Pseudomonadati</taxon>
        <taxon>Bacteroidota</taxon>
        <taxon>Flavobacteriia</taxon>
        <taxon>Flavobacteriales</taxon>
        <taxon>Flavobacteriaceae</taxon>
        <taxon>Flavobacterium</taxon>
    </lineage>
</organism>
<dbReference type="STRING" id="946677.SAMN05444484_10617"/>
<feature type="transmembrane region" description="Helical" evidence="1">
    <location>
        <begin position="88"/>
        <end position="110"/>
    </location>
</feature>
<gene>
    <name evidence="2" type="ORF">SAMN05444484_10617</name>
</gene>
<feature type="transmembrane region" description="Helical" evidence="1">
    <location>
        <begin position="170"/>
        <end position="190"/>
    </location>
</feature>
<accession>A0A1M7IR03</accession>
<dbReference type="AlphaFoldDB" id="A0A1M7IR03"/>
<evidence type="ECO:0000256" key="1">
    <source>
        <dbReference type="SAM" id="Phobius"/>
    </source>
</evidence>
<evidence type="ECO:0000313" key="3">
    <source>
        <dbReference type="Proteomes" id="UP000184028"/>
    </source>
</evidence>
<reference evidence="3" key="1">
    <citation type="submission" date="2016-11" db="EMBL/GenBank/DDBJ databases">
        <authorList>
            <person name="Varghese N."/>
            <person name="Submissions S."/>
        </authorList>
    </citation>
    <scope>NUCLEOTIDE SEQUENCE [LARGE SCALE GENOMIC DNA]</scope>
    <source>
        <strain evidence="3">DSM 24724</strain>
    </source>
</reference>
<evidence type="ECO:0000313" key="2">
    <source>
        <dbReference type="EMBL" id="SHM43244.1"/>
    </source>
</evidence>
<keyword evidence="1" id="KW-0812">Transmembrane</keyword>
<protein>
    <submittedName>
        <fullName evidence="2">Uncharacterized protein</fullName>
    </submittedName>
</protein>
<dbReference type="Proteomes" id="UP000184028">
    <property type="component" value="Unassembled WGS sequence"/>
</dbReference>
<keyword evidence="1" id="KW-1133">Transmembrane helix</keyword>
<keyword evidence="1" id="KW-0472">Membrane</keyword>
<feature type="transmembrane region" description="Helical" evidence="1">
    <location>
        <begin position="62"/>
        <end position="82"/>
    </location>
</feature>
<keyword evidence="3" id="KW-1185">Reference proteome</keyword>
<feature type="transmembrane region" description="Helical" evidence="1">
    <location>
        <begin position="210"/>
        <end position="236"/>
    </location>
</feature>
<name>A0A1M7IR03_9FLAO</name>
<dbReference type="EMBL" id="FRBT01000006">
    <property type="protein sequence ID" value="SHM43244.1"/>
    <property type="molecule type" value="Genomic_DNA"/>
</dbReference>
<sequence>MKQLREFFWPLLEKANPKTLKEYSVDNINVSEENIDKVLDLCQKTYDSELSRGSSVETKSSLFIGTLSVVTSVVLAVTTTLVNKNNFSLALLSIVILLFVLIVYMVRTIWFSIKVLERRSFHTIHHNDYLFSEGKLEFSKKLIVQLINKTNRNTTTINSKVNNMTMAQEYFKRAIVVLLLYSVLLLLFFVKSFLPDLNLILSKIIVVINSIYLSSGLICLFSILFLISLVFNLILCKKLKKRKLLRKTKILKTS</sequence>